<dbReference type="PROSITE" id="PS52012">
    <property type="entry name" value="CFEM"/>
    <property type="match status" value="1"/>
</dbReference>
<proteinExistence type="predicted"/>
<dbReference type="Proteomes" id="UP000311382">
    <property type="component" value="Unassembled WGS sequence"/>
</dbReference>
<gene>
    <name evidence="7" type="ORF">DMC30DRAFT_403754</name>
</gene>
<keyword evidence="8" id="KW-1185">Reference proteome</keyword>
<comment type="subcellular location">
    <subcellularLocation>
        <location evidence="1">Secreted</location>
    </subcellularLocation>
</comment>
<evidence type="ECO:0000313" key="8">
    <source>
        <dbReference type="Proteomes" id="UP000311382"/>
    </source>
</evidence>
<evidence type="ECO:0000256" key="3">
    <source>
        <dbReference type="ARBA" id="ARBA00022729"/>
    </source>
</evidence>
<comment type="caution">
    <text evidence="7">The sequence shown here is derived from an EMBL/GenBank/DDBJ whole genome shotgun (WGS) entry which is preliminary data.</text>
</comment>
<evidence type="ECO:0000256" key="1">
    <source>
        <dbReference type="ARBA" id="ARBA00004613"/>
    </source>
</evidence>
<evidence type="ECO:0000313" key="7">
    <source>
        <dbReference type="EMBL" id="TNY18216.1"/>
    </source>
</evidence>
<feature type="signal peptide" evidence="5">
    <location>
        <begin position="1"/>
        <end position="17"/>
    </location>
</feature>
<feature type="chain" id="PRO_5022860547" description="CFEM domain-containing protein" evidence="5">
    <location>
        <begin position="18"/>
        <end position="230"/>
    </location>
</feature>
<reference evidence="7 8" key="1">
    <citation type="submission" date="2019-03" db="EMBL/GenBank/DDBJ databases">
        <title>Rhodosporidium diobovatum UCD-FST 08-225 genome sequencing, assembly, and annotation.</title>
        <authorList>
            <person name="Fakankun I.U."/>
            <person name="Fristensky B."/>
            <person name="Levin D.B."/>
        </authorList>
    </citation>
    <scope>NUCLEOTIDE SEQUENCE [LARGE SCALE GENOMIC DNA]</scope>
    <source>
        <strain evidence="7 8">UCD-FST 08-225</strain>
    </source>
</reference>
<dbReference type="AlphaFoldDB" id="A0A5C5FPN6"/>
<dbReference type="Pfam" id="PF05730">
    <property type="entry name" value="CFEM"/>
    <property type="match status" value="1"/>
</dbReference>
<protein>
    <recommendedName>
        <fullName evidence="6">CFEM domain-containing protein</fullName>
    </recommendedName>
</protein>
<organism evidence="7 8">
    <name type="scientific">Rhodotorula diobovata</name>
    <dbReference type="NCBI Taxonomy" id="5288"/>
    <lineage>
        <taxon>Eukaryota</taxon>
        <taxon>Fungi</taxon>
        <taxon>Dikarya</taxon>
        <taxon>Basidiomycota</taxon>
        <taxon>Pucciniomycotina</taxon>
        <taxon>Microbotryomycetes</taxon>
        <taxon>Sporidiobolales</taxon>
        <taxon>Sporidiobolaceae</taxon>
        <taxon>Rhodotorula</taxon>
    </lineage>
</organism>
<evidence type="ECO:0000256" key="4">
    <source>
        <dbReference type="ARBA" id="ARBA00023157"/>
    </source>
</evidence>
<dbReference type="OrthoDB" id="2530339at2759"/>
<evidence type="ECO:0000259" key="6">
    <source>
        <dbReference type="PROSITE" id="PS52012"/>
    </source>
</evidence>
<name>A0A5C5FPN6_9BASI</name>
<evidence type="ECO:0000256" key="5">
    <source>
        <dbReference type="SAM" id="SignalP"/>
    </source>
</evidence>
<dbReference type="STRING" id="5288.A0A5C5FPN6"/>
<accession>A0A5C5FPN6</accession>
<dbReference type="InterPro" id="IPR008427">
    <property type="entry name" value="Extracellular_membr_CFEM_dom"/>
</dbReference>
<evidence type="ECO:0000256" key="2">
    <source>
        <dbReference type="ARBA" id="ARBA00022525"/>
    </source>
</evidence>
<feature type="domain" description="CFEM" evidence="6">
    <location>
        <begin position="1"/>
        <end position="115"/>
    </location>
</feature>
<keyword evidence="3 5" id="KW-0732">Signal</keyword>
<dbReference type="GO" id="GO:0005576">
    <property type="term" value="C:extracellular region"/>
    <property type="evidence" value="ECO:0007669"/>
    <property type="project" value="UniProtKB-SubCell"/>
</dbReference>
<sequence length="230" mass="21906">MLRASLPLLALLSLVTAQQLPAGAPACVGTCLQAKLQEAGTLVPGVSATDVASLCASSTFTAAFDTCLKDNCNAADLSTGQTLLAQVCAASTTSASIAASAQSTADSLALESSASSVLETASSRAESILSTAATATSSGALSSASAFLSSSLESVASSLDSDVSSRAASITSSASSAIQSAVNITSVSAAASGTTGASPSGDGGNAAPHSVCFSAALFGGAALLGWAALA</sequence>
<keyword evidence="4" id="KW-1015">Disulfide bond</keyword>
<keyword evidence="2" id="KW-0964">Secreted</keyword>
<dbReference type="EMBL" id="SOZI01000150">
    <property type="protein sequence ID" value="TNY18216.1"/>
    <property type="molecule type" value="Genomic_DNA"/>
</dbReference>